<dbReference type="NCBIfam" id="NF041495">
    <property type="entry name" value="MobB_relaxase"/>
    <property type="match status" value="1"/>
</dbReference>
<organism evidence="1 2">
    <name type="scientific">Alistipes intestinihominis</name>
    <dbReference type="NCBI Taxonomy" id="3133172"/>
    <lineage>
        <taxon>Bacteria</taxon>
        <taxon>Pseudomonadati</taxon>
        <taxon>Bacteroidota</taxon>
        <taxon>Bacteroidia</taxon>
        <taxon>Bacteroidales</taxon>
        <taxon>Rikenellaceae</taxon>
        <taxon>Alistipes</taxon>
    </lineage>
</organism>
<reference evidence="1 2" key="1">
    <citation type="submission" date="2024-03" db="EMBL/GenBank/DDBJ databases">
        <title>Human intestinal bacterial collection.</title>
        <authorList>
            <person name="Pauvert C."/>
            <person name="Hitch T.C.A."/>
            <person name="Clavel T."/>
        </authorList>
    </citation>
    <scope>NUCLEOTIDE SEQUENCE [LARGE SCALE GENOMIC DNA]</scope>
    <source>
        <strain evidence="1 2">CLA-KB-H122</strain>
    </source>
</reference>
<protein>
    <submittedName>
        <fullName evidence="1">MobB family relaxase</fullName>
    </submittedName>
</protein>
<keyword evidence="2" id="KW-1185">Reference proteome</keyword>
<sequence length="936" mass="108520">MYVTQYVDNTRYGQSSVAEYAGYLEKESLIQSQLDETSSRQLSAYLDKQNDVVRVEGREYFFNGTGNTYDTEDVVKNIDANVRGLKRKEARYYTFSISPSKEEIAHLRRTIADTKQTLLEAGEAIPSTLEDDMMRNYLKDYAIQCMDAYARNFGHPEIRNNRDLMWFGMVEKDRYWKSHDPQVRNNSRIDREIARLEKQLGCGQDDSVQRRIAALEAQYVRESQVRSGGCDEILRAMMPKAGDNWHIHVTVSRRDITNSINLSPNANGRGSKNHVLNGKAVRIGFDREAYKIECERLFDRLFAHHRLQTESYEVSKRLRHMSGFAFERQLAQDRAIRRAEAAEFRQLVSGGYGEYYESLLQAEQLDARQLLHLKGQLVRQLRLLNPGANAADLMDLSVEELQSELNRLTVDQDLSLPRWGQSLGASLGDKAVEVSGLRGYHPIRITHKVLRKGLAMRQAVDRRREVFDQWSEIYRDAWHRDNYVFDSIAARRNTDCLFAQTEYLEGIFAGHSVLLENASRYLADTERQMVGDYVQRCWPDRQREILASFARETFGADGAHVKDMKDFESLVRERLLPEDARRCIAEAAKRCELPATFNALRLEIAACPADRAAELTAQLESFQTERMQLLEQLRSVLADQTLDVHAKEESLLRLALQDRNLDKTLRDLWAGIVKIYEKQHPELKSKQLHTQLKELFAELQNIRVQRQREFAKIIDTFIQKELPGYHLVVEKQSQLEQLIRETTPDPKQCAERILEMNNELARQVSPHAERLFEQHSRRLFGSEVRLRNEHDFSVYVDRHFSPAEARDYKDSLKGVYARIEEKRREVIQRLVRTLPREELEKIQWQQHYLNRYINKYFPAVESKTKKEALQQSVSSSCRRSVNPVPEYKVYGAVAQRDVSVQAMAKADQVKMVQPVTPQQLAIKAAFKLVGILTKGY</sequence>
<gene>
    <name evidence="1" type="primary">mobB</name>
    <name evidence="1" type="ORF">WMO46_07360</name>
</gene>
<comment type="caution">
    <text evidence="1">The sequence shown here is derived from an EMBL/GenBank/DDBJ whole genome shotgun (WGS) entry which is preliminary data.</text>
</comment>
<dbReference type="Pfam" id="PF18976">
    <property type="entry name" value="DUF5712"/>
    <property type="match status" value="1"/>
</dbReference>
<evidence type="ECO:0000313" key="1">
    <source>
        <dbReference type="EMBL" id="MEQ2544761.1"/>
    </source>
</evidence>
<dbReference type="EMBL" id="JBBMFL010000006">
    <property type="protein sequence ID" value="MEQ2544761.1"/>
    <property type="molecule type" value="Genomic_DNA"/>
</dbReference>
<proteinExistence type="predicted"/>
<dbReference type="RefSeq" id="WP_349094104.1">
    <property type="nucleotide sequence ID" value="NZ_JBBMFL010000006.1"/>
</dbReference>
<accession>A0ABV1GWG5</accession>
<name>A0ABV1GWG5_9BACT</name>
<dbReference type="Proteomes" id="UP001460202">
    <property type="component" value="Unassembled WGS sequence"/>
</dbReference>
<evidence type="ECO:0000313" key="2">
    <source>
        <dbReference type="Proteomes" id="UP001460202"/>
    </source>
</evidence>
<dbReference type="InterPro" id="IPR043766">
    <property type="entry name" value="BfmA-like"/>
</dbReference>
<dbReference type="InterPro" id="IPR048098">
    <property type="entry name" value="MobB"/>
</dbReference>